<dbReference type="AlphaFoldDB" id="A0A1L9UEL8"/>
<dbReference type="STRING" id="767769.A0A1L9UEL8"/>
<dbReference type="PANTHER" id="PTHR34846:SF5">
    <property type="entry name" value="CARBOXYMUCONOLACTONE DECARBOXYLASE-LIKE DOMAIN-CONTAINING PROTEIN"/>
    <property type="match status" value="1"/>
</dbReference>
<evidence type="ECO:0000313" key="1">
    <source>
        <dbReference type="EMBL" id="OJJ70094.1"/>
    </source>
</evidence>
<dbReference type="OrthoDB" id="2567457at2759"/>
<evidence type="ECO:0008006" key="3">
    <source>
        <dbReference type="Google" id="ProtNLM"/>
    </source>
</evidence>
<organism evidence="1 2">
    <name type="scientific">Aspergillus brasiliensis (strain CBS 101740 / IMI 381727 / IBT 21946)</name>
    <dbReference type="NCBI Taxonomy" id="767769"/>
    <lineage>
        <taxon>Eukaryota</taxon>
        <taxon>Fungi</taxon>
        <taxon>Dikarya</taxon>
        <taxon>Ascomycota</taxon>
        <taxon>Pezizomycotina</taxon>
        <taxon>Eurotiomycetes</taxon>
        <taxon>Eurotiomycetidae</taxon>
        <taxon>Eurotiales</taxon>
        <taxon>Aspergillaceae</taxon>
        <taxon>Aspergillus</taxon>
        <taxon>Aspergillus subgen. Circumdati</taxon>
    </lineage>
</organism>
<dbReference type="Gene3D" id="1.20.1290.10">
    <property type="entry name" value="AhpD-like"/>
    <property type="match status" value="1"/>
</dbReference>
<dbReference type="OMA" id="AHYVFEI"/>
<dbReference type="Proteomes" id="UP000184499">
    <property type="component" value="Unassembled WGS sequence"/>
</dbReference>
<accession>A0A1L9UEL8</accession>
<dbReference type="InterPro" id="IPR029032">
    <property type="entry name" value="AhpD-like"/>
</dbReference>
<keyword evidence="2" id="KW-1185">Reference proteome</keyword>
<sequence length="208" mass="23199">MSGANPKEAGADPYRKTCLVPYVDPERAPPHIQEKLKVLPFRRNILLVLAHSQGLFPHFSGLLGACFDGHQRSIPVHEWQLIVLRVGTVLKAKYEIDVNKPVAEVFEFPQEKFDAIGCSIEDVIQGRGPWNDRDRVILRLIEEQLRTYDNEPGTVEDALKLLSIGDVVEVLMIIGVYASLARVIKGLKVDDDEPIPDLKGKIKTAITG</sequence>
<dbReference type="GeneID" id="93575452"/>
<evidence type="ECO:0000313" key="2">
    <source>
        <dbReference type="Proteomes" id="UP000184499"/>
    </source>
</evidence>
<dbReference type="EMBL" id="KV878687">
    <property type="protein sequence ID" value="OJJ70094.1"/>
    <property type="molecule type" value="Genomic_DNA"/>
</dbReference>
<gene>
    <name evidence="1" type="ORF">ASPBRDRAFT_31971</name>
</gene>
<dbReference type="SUPFAM" id="SSF69118">
    <property type="entry name" value="AhpD-like"/>
    <property type="match status" value="1"/>
</dbReference>
<dbReference type="PANTHER" id="PTHR34846">
    <property type="entry name" value="4-CARBOXYMUCONOLACTONE DECARBOXYLASE FAMILY PROTEIN (AFU_ORTHOLOGUE AFUA_6G11590)"/>
    <property type="match status" value="1"/>
</dbReference>
<name>A0A1L9UEL8_ASPBC</name>
<dbReference type="VEuPathDB" id="FungiDB:ASPBRDRAFT_31971"/>
<reference evidence="2" key="1">
    <citation type="journal article" date="2017" name="Genome Biol.">
        <title>Comparative genomics reveals high biological diversity and specific adaptations in the industrially and medically important fungal genus Aspergillus.</title>
        <authorList>
            <person name="de Vries R.P."/>
            <person name="Riley R."/>
            <person name="Wiebenga A."/>
            <person name="Aguilar-Osorio G."/>
            <person name="Amillis S."/>
            <person name="Uchima C.A."/>
            <person name="Anderluh G."/>
            <person name="Asadollahi M."/>
            <person name="Askin M."/>
            <person name="Barry K."/>
            <person name="Battaglia E."/>
            <person name="Bayram O."/>
            <person name="Benocci T."/>
            <person name="Braus-Stromeyer S.A."/>
            <person name="Caldana C."/>
            <person name="Canovas D."/>
            <person name="Cerqueira G.C."/>
            <person name="Chen F."/>
            <person name="Chen W."/>
            <person name="Choi C."/>
            <person name="Clum A."/>
            <person name="Dos Santos R.A."/>
            <person name="Damasio A.R."/>
            <person name="Diallinas G."/>
            <person name="Emri T."/>
            <person name="Fekete E."/>
            <person name="Flipphi M."/>
            <person name="Freyberg S."/>
            <person name="Gallo A."/>
            <person name="Gournas C."/>
            <person name="Habgood R."/>
            <person name="Hainaut M."/>
            <person name="Harispe M.L."/>
            <person name="Henrissat B."/>
            <person name="Hilden K.S."/>
            <person name="Hope R."/>
            <person name="Hossain A."/>
            <person name="Karabika E."/>
            <person name="Karaffa L."/>
            <person name="Karanyi Z."/>
            <person name="Krasevec N."/>
            <person name="Kuo A."/>
            <person name="Kusch H."/>
            <person name="LaButti K."/>
            <person name="Lagendijk E.L."/>
            <person name="Lapidus A."/>
            <person name="Levasseur A."/>
            <person name="Lindquist E."/>
            <person name="Lipzen A."/>
            <person name="Logrieco A.F."/>
            <person name="MacCabe A."/>
            <person name="Maekelae M.R."/>
            <person name="Malavazi I."/>
            <person name="Melin P."/>
            <person name="Meyer V."/>
            <person name="Mielnichuk N."/>
            <person name="Miskei M."/>
            <person name="Molnar A.P."/>
            <person name="Mule G."/>
            <person name="Ngan C.Y."/>
            <person name="Orejas M."/>
            <person name="Orosz E."/>
            <person name="Ouedraogo J.P."/>
            <person name="Overkamp K.M."/>
            <person name="Park H.-S."/>
            <person name="Perrone G."/>
            <person name="Piumi F."/>
            <person name="Punt P.J."/>
            <person name="Ram A.F."/>
            <person name="Ramon A."/>
            <person name="Rauscher S."/>
            <person name="Record E."/>
            <person name="Riano-Pachon D.M."/>
            <person name="Robert V."/>
            <person name="Roehrig J."/>
            <person name="Ruller R."/>
            <person name="Salamov A."/>
            <person name="Salih N.S."/>
            <person name="Samson R.A."/>
            <person name="Sandor E."/>
            <person name="Sanguinetti M."/>
            <person name="Schuetze T."/>
            <person name="Sepcic K."/>
            <person name="Shelest E."/>
            <person name="Sherlock G."/>
            <person name="Sophianopoulou V."/>
            <person name="Squina F.M."/>
            <person name="Sun H."/>
            <person name="Susca A."/>
            <person name="Todd R.B."/>
            <person name="Tsang A."/>
            <person name="Unkles S.E."/>
            <person name="van de Wiele N."/>
            <person name="van Rossen-Uffink D."/>
            <person name="Oliveira J.V."/>
            <person name="Vesth T.C."/>
            <person name="Visser J."/>
            <person name="Yu J.-H."/>
            <person name="Zhou M."/>
            <person name="Andersen M.R."/>
            <person name="Archer D.B."/>
            <person name="Baker S.E."/>
            <person name="Benoit I."/>
            <person name="Brakhage A.A."/>
            <person name="Braus G.H."/>
            <person name="Fischer R."/>
            <person name="Frisvad J.C."/>
            <person name="Goldman G.H."/>
            <person name="Houbraken J."/>
            <person name="Oakley B."/>
            <person name="Pocsi I."/>
            <person name="Scazzocchio C."/>
            <person name="Seiboth B."/>
            <person name="vanKuyk P.A."/>
            <person name="Wortman J."/>
            <person name="Dyer P.S."/>
            <person name="Grigoriev I.V."/>
        </authorList>
    </citation>
    <scope>NUCLEOTIDE SEQUENCE [LARGE SCALE GENOMIC DNA]</scope>
    <source>
        <strain evidence="2">CBS 101740 / IMI 381727 / IBT 21946</strain>
    </source>
</reference>
<dbReference type="RefSeq" id="XP_067477343.1">
    <property type="nucleotide sequence ID" value="XM_067622964.1"/>
</dbReference>
<proteinExistence type="predicted"/>
<protein>
    <recommendedName>
        <fullName evidence="3">Carboxymuconolactone decarboxylase-like domain-containing protein</fullName>
    </recommendedName>
</protein>